<dbReference type="InterPro" id="IPR026459">
    <property type="entry name" value="RNR_1b_NrdE"/>
</dbReference>
<dbReference type="Gene3D" id="1.10.1650.20">
    <property type="match status" value="1"/>
</dbReference>
<dbReference type="PANTHER" id="PTHR11573:SF30">
    <property type="entry name" value="RIBONUCLEOSIDE-DIPHOSPHATE REDUCTASE 2 SUBUNIT ALPHA"/>
    <property type="match status" value="1"/>
</dbReference>
<keyword evidence="6 10" id="KW-0560">Oxidoreductase</keyword>
<dbReference type="PRINTS" id="PR01183">
    <property type="entry name" value="RIBORDTASEM1"/>
</dbReference>
<reference evidence="12 13" key="1">
    <citation type="submission" date="2017-09" db="EMBL/GenBank/DDBJ databases">
        <title>Large-scale bioinformatics analysis of Bacillus genomes uncovers conserved roles of natural products in bacterial physiology.</title>
        <authorList>
            <consortium name="Agbiome Team Llc"/>
            <person name="Bleich R.M."/>
            <person name="Grubbs K.J."/>
            <person name="Santa Maria K.C."/>
            <person name="Allen S.E."/>
            <person name="Farag S."/>
            <person name="Shank E.A."/>
            <person name="Bowers A."/>
        </authorList>
    </citation>
    <scope>NUCLEOTIDE SEQUENCE [LARGE SCALE GENOMIC DNA]</scope>
    <source>
        <strain evidence="12 13">AFS094940</strain>
    </source>
</reference>
<sequence length="697" mass="80054">MPKWTELNNEVKMMVDGQYQFEKDKEAVRSYFVDFVNHNMVFFHTHKEKIEYLLENEYYDDELFNKYTLEEAIEVFEKVYSKKFRFESFMNAFKFYNNYALKTDDGERFLERYEDRVAVNALFLADGDFEKAKDLAEVLIGQCYQPATPTFLNAGRKRSGRLVSCFLLEVPDSTEGIGYVNNSASQLSRFGGGVAINLSKLRAHGEAIKGIENAAKGVVGVAKMLEQSFMYFDQMGQRSGAGAVYLNIFHADVMDFLSTKKINVDENYRLKTLSLGLIVPDKFYELAEKNEPYFTFYPYSVHKEYGMHLDDMQMDEWYDVLLNNPNIRKKKMISARKLLAQIAGTQIESGYPYLINVDNANKVHMLKDVGRIKMSNLCVEIMQLSKESDIQGYKGEDKFGKDISCNLGSINIVNVMEKKNIKKAVKLAVDALTTVTLKSAIDEVPTVKNANQSYHSIGLGAMNLHGYLAKNKILYGSENSKDFANTFFMMKRFYALERSMEIAKERGEVFEDFEKSEYAKGTALTKYLENDYSPKLDKVKALFEGIYIPTKEDWKRLNEQIMTYGLFHAYTLAIAPTQSISYVQNSTQSVLPIIEPIETRTYGDSTTHYPMPYISNENYFFYRSAYDMDMFKLIDLMAVIQEHVDQSISTTLYVDGGKITTRQLARYFVYAHKKGLKSLYYTRTKLASVAECNSCSV</sequence>
<protein>
    <recommendedName>
        <fullName evidence="2 10">Ribonucleoside-diphosphate reductase</fullName>
        <ecNumber evidence="2 10">1.17.4.1</ecNumber>
    </recommendedName>
</protein>
<comment type="similarity">
    <text evidence="1 10">Belongs to the ribonucleoside diphosphate reductase large chain family.</text>
</comment>
<dbReference type="PANTHER" id="PTHR11573">
    <property type="entry name" value="RIBONUCLEOSIDE-DIPHOSPHATE REDUCTASE LARGE CHAIN"/>
    <property type="match status" value="1"/>
</dbReference>
<accession>A0A9X6YIZ0</accession>
<evidence type="ECO:0000256" key="4">
    <source>
        <dbReference type="ARBA" id="ARBA00022741"/>
    </source>
</evidence>
<dbReference type="InterPro" id="IPR013509">
    <property type="entry name" value="RNR_lsu_N"/>
</dbReference>
<dbReference type="Proteomes" id="UP000220127">
    <property type="component" value="Unassembled WGS sequence"/>
</dbReference>
<dbReference type="NCBIfam" id="TIGR04170">
    <property type="entry name" value="RNR_1b_NrdE"/>
    <property type="match status" value="1"/>
</dbReference>
<evidence type="ECO:0000259" key="11">
    <source>
        <dbReference type="PROSITE" id="PS00089"/>
    </source>
</evidence>
<dbReference type="NCBIfam" id="TIGR02506">
    <property type="entry name" value="NrdE_NrdA"/>
    <property type="match status" value="1"/>
</dbReference>
<dbReference type="SUPFAM" id="SSF51998">
    <property type="entry name" value="PFL-like glycyl radical enzymes"/>
    <property type="match status" value="1"/>
</dbReference>
<evidence type="ECO:0000256" key="2">
    <source>
        <dbReference type="ARBA" id="ARBA00012274"/>
    </source>
</evidence>
<dbReference type="Pfam" id="PF02867">
    <property type="entry name" value="Ribonuc_red_lgC"/>
    <property type="match status" value="1"/>
</dbReference>
<dbReference type="InterPro" id="IPR008926">
    <property type="entry name" value="RNR_R1-su_N"/>
</dbReference>
<dbReference type="Pfam" id="PF08343">
    <property type="entry name" value="RNR_N"/>
    <property type="match status" value="1"/>
</dbReference>
<evidence type="ECO:0000256" key="8">
    <source>
        <dbReference type="ARBA" id="ARBA00023157"/>
    </source>
</evidence>
<dbReference type="CDD" id="cd01679">
    <property type="entry name" value="RNR_I"/>
    <property type="match status" value="1"/>
</dbReference>
<dbReference type="GO" id="GO:0005971">
    <property type="term" value="C:ribonucleoside-diphosphate reductase complex"/>
    <property type="evidence" value="ECO:0007669"/>
    <property type="project" value="TreeGrafter"/>
</dbReference>
<dbReference type="GO" id="GO:0009263">
    <property type="term" value="P:deoxyribonucleotide biosynthetic process"/>
    <property type="evidence" value="ECO:0007669"/>
    <property type="project" value="UniProtKB-KW"/>
</dbReference>
<evidence type="ECO:0000256" key="5">
    <source>
        <dbReference type="ARBA" id="ARBA00022840"/>
    </source>
</evidence>
<evidence type="ECO:0000256" key="1">
    <source>
        <dbReference type="ARBA" id="ARBA00010406"/>
    </source>
</evidence>
<proteinExistence type="inferred from homology"/>
<dbReference type="GO" id="GO:0005524">
    <property type="term" value="F:ATP binding"/>
    <property type="evidence" value="ECO:0007669"/>
    <property type="project" value="UniProtKB-KW"/>
</dbReference>
<evidence type="ECO:0000313" key="13">
    <source>
        <dbReference type="Proteomes" id="UP000220127"/>
    </source>
</evidence>
<dbReference type="PROSITE" id="PS00089">
    <property type="entry name" value="RIBORED_LARGE"/>
    <property type="match status" value="1"/>
</dbReference>
<dbReference type="Pfam" id="PF00317">
    <property type="entry name" value="Ribonuc_red_lgN"/>
    <property type="match status" value="1"/>
</dbReference>
<comment type="function">
    <text evidence="10">Provides the precursors necessary for DNA synthesis. Catalyzes the biosynthesis of deoxyribonucleotides from the corresponding ribonucleotides.</text>
</comment>
<keyword evidence="3" id="KW-0021">Allosteric enzyme</keyword>
<dbReference type="Gene3D" id="3.20.70.20">
    <property type="match status" value="1"/>
</dbReference>
<evidence type="ECO:0000256" key="9">
    <source>
        <dbReference type="ARBA" id="ARBA00047754"/>
    </source>
</evidence>
<dbReference type="EC" id="1.17.4.1" evidence="2 10"/>
<evidence type="ECO:0000256" key="6">
    <source>
        <dbReference type="ARBA" id="ARBA00023002"/>
    </source>
</evidence>
<dbReference type="InterPro" id="IPR013346">
    <property type="entry name" value="NrdE_NrdA_C"/>
</dbReference>
<evidence type="ECO:0000256" key="10">
    <source>
        <dbReference type="RuleBase" id="RU003410"/>
    </source>
</evidence>
<comment type="catalytic activity">
    <reaction evidence="9 10">
        <text>a 2'-deoxyribonucleoside 5'-diphosphate + [thioredoxin]-disulfide + H2O = a ribonucleoside 5'-diphosphate + [thioredoxin]-dithiol</text>
        <dbReference type="Rhea" id="RHEA:23252"/>
        <dbReference type="Rhea" id="RHEA-COMP:10698"/>
        <dbReference type="Rhea" id="RHEA-COMP:10700"/>
        <dbReference type="ChEBI" id="CHEBI:15377"/>
        <dbReference type="ChEBI" id="CHEBI:29950"/>
        <dbReference type="ChEBI" id="CHEBI:50058"/>
        <dbReference type="ChEBI" id="CHEBI:57930"/>
        <dbReference type="ChEBI" id="CHEBI:73316"/>
        <dbReference type="EC" id="1.17.4.1"/>
    </reaction>
</comment>
<dbReference type="GO" id="GO:0004748">
    <property type="term" value="F:ribonucleoside-diphosphate reductase activity, thioredoxin disulfide as acceptor"/>
    <property type="evidence" value="ECO:0007669"/>
    <property type="project" value="UniProtKB-EC"/>
</dbReference>
<comment type="caution">
    <text evidence="12">The sequence shown here is derived from an EMBL/GenBank/DDBJ whole genome shotgun (WGS) entry which is preliminary data.</text>
</comment>
<evidence type="ECO:0000256" key="7">
    <source>
        <dbReference type="ARBA" id="ARBA00023116"/>
    </source>
</evidence>
<dbReference type="InterPro" id="IPR039718">
    <property type="entry name" value="Rrm1"/>
</dbReference>
<dbReference type="EMBL" id="NVMD01000002">
    <property type="protein sequence ID" value="PED16378.1"/>
    <property type="molecule type" value="Genomic_DNA"/>
</dbReference>
<gene>
    <name evidence="12" type="ORF">CON01_00580</name>
</gene>
<keyword evidence="4" id="KW-0547">Nucleotide-binding</keyword>
<organism evidence="12 13">
    <name type="scientific">Bacillus thuringiensis</name>
    <dbReference type="NCBI Taxonomy" id="1428"/>
    <lineage>
        <taxon>Bacteria</taxon>
        <taxon>Bacillati</taxon>
        <taxon>Bacillota</taxon>
        <taxon>Bacilli</taxon>
        <taxon>Bacillales</taxon>
        <taxon>Bacillaceae</taxon>
        <taxon>Bacillus</taxon>
        <taxon>Bacillus cereus group</taxon>
    </lineage>
</organism>
<dbReference type="SUPFAM" id="SSF48168">
    <property type="entry name" value="R1 subunit of ribonucleotide reductase, N-terminal domain"/>
    <property type="match status" value="1"/>
</dbReference>
<keyword evidence="7 10" id="KW-0215">Deoxyribonucleotide synthesis</keyword>
<name>A0A9X6YIZ0_BACTU</name>
<dbReference type="InterPro" id="IPR013554">
    <property type="entry name" value="RNR_N"/>
</dbReference>
<evidence type="ECO:0000313" key="12">
    <source>
        <dbReference type="EMBL" id="PED16378.1"/>
    </source>
</evidence>
<dbReference type="InterPro" id="IPR000788">
    <property type="entry name" value="RNR_lg_C"/>
</dbReference>
<feature type="domain" description="Ribonucleotide reductase large subunit" evidence="11">
    <location>
        <begin position="554"/>
        <end position="576"/>
    </location>
</feature>
<evidence type="ECO:0000256" key="3">
    <source>
        <dbReference type="ARBA" id="ARBA00022533"/>
    </source>
</evidence>
<dbReference type="AlphaFoldDB" id="A0A9X6YIZ0"/>
<keyword evidence="8" id="KW-1015">Disulfide bond</keyword>
<keyword evidence="5" id="KW-0067">ATP-binding</keyword>